<evidence type="ECO:0000259" key="2">
    <source>
        <dbReference type="Pfam" id="PF18145"/>
    </source>
</evidence>
<evidence type="ECO:0000313" key="3">
    <source>
        <dbReference type="EMBL" id="KYF58965.1"/>
    </source>
</evidence>
<feature type="domain" description="SMODS-associated and fused to various effectors" evidence="2">
    <location>
        <begin position="273"/>
        <end position="469"/>
    </location>
</feature>
<dbReference type="EMBL" id="JELX01001448">
    <property type="protein sequence ID" value="KYF58965.1"/>
    <property type="molecule type" value="Genomic_DNA"/>
</dbReference>
<evidence type="ECO:0008006" key="5">
    <source>
        <dbReference type="Google" id="ProtNLM"/>
    </source>
</evidence>
<proteinExistence type="predicted"/>
<dbReference type="Proteomes" id="UP000075604">
    <property type="component" value="Unassembled WGS sequence"/>
</dbReference>
<dbReference type="Pfam" id="PF18145">
    <property type="entry name" value="SAVED"/>
    <property type="match status" value="1"/>
</dbReference>
<gene>
    <name evidence="3" type="ORF">BE04_43580</name>
</gene>
<evidence type="ECO:0000313" key="4">
    <source>
        <dbReference type="Proteomes" id="UP000075604"/>
    </source>
</evidence>
<reference evidence="3 4" key="1">
    <citation type="submission" date="2014-02" db="EMBL/GenBank/DDBJ databases">
        <title>The small core and large imbalanced accessory genome model reveals a collaborative survival strategy of Sorangium cellulosum strains in nature.</title>
        <authorList>
            <person name="Han K."/>
            <person name="Peng R."/>
            <person name="Blom J."/>
            <person name="Li Y.-Z."/>
        </authorList>
    </citation>
    <scope>NUCLEOTIDE SEQUENCE [LARGE SCALE GENOMIC DNA]</scope>
    <source>
        <strain evidence="3 4">So0157-18</strain>
    </source>
</reference>
<dbReference type="Pfam" id="PF12770">
    <property type="entry name" value="CHAT"/>
    <property type="match status" value="1"/>
</dbReference>
<protein>
    <recommendedName>
        <fullName evidence="5">CHAT domain-containing protein</fullName>
    </recommendedName>
</protein>
<feature type="domain" description="CHAT" evidence="1">
    <location>
        <begin position="10"/>
        <end position="168"/>
    </location>
</feature>
<accession>A0A150PTC0</accession>
<dbReference type="InterPro" id="IPR040836">
    <property type="entry name" value="SAVED"/>
</dbReference>
<dbReference type="AlphaFoldDB" id="A0A150PTC0"/>
<evidence type="ECO:0000259" key="1">
    <source>
        <dbReference type="Pfam" id="PF12770"/>
    </source>
</evidence>
<comment type="caution">
    <text evidence="3">The sequence shown here is derived from an EMBL/GenBank/DDBJ whole genome shotgun (WGS) entry which is preliminary data.</text>
</comment>
<name>A0A150PTC0_SORCE</name>
<sequence length="784" mass="87336">MQAQPFPRPIKILLFAANPNATERLRIDKEFREIRAALRAEEQSGAVEIEQRYAGRPEDLQDSLLLLRPHIVHFSGHGTASEELLLEESGGEARRVSKKAFANLFEILRDRIRLVVLNACRSKPLADAVGEHIEHAIGMDDALADEAAVDFAVALYKGIAFGRTVRDAFNLGRNALQLKGLADADVPALVTRVATQEKPPTISIAKGPRSAVQVLFVLDLNSDTPVARDEVEAHLPDQRSDRHVFFLSKYGARQVHRGIGVDFSGCADALARMVADARGRLSSDGPPVRYYVAGRAALPVFTHLGMELSGWADVTLINQRKSLIWDVLSFQGQHAEAGDPFFKIVKGLDLDEPSEADGRVAVFISTGHVARRADIHDFLQAHNSSAAGFIEVRAERSTLATLDATNAGVAMNELSRIFERLPSAFPRRKGVALFIAGPATLAFMAGRAINLQSIQDVWVPNYEDGAYRFAAVLPWKGRTRAQVSDEAQDELTRKRLLESIVTRIHALQRTLRAEHLPSTLRPEEVHQFLARLSAMRIDSELRGDDFELNITEGSMVFGKGLIEALRVLPEADRARVGQSLFLHELFHFSQNLQSTTCHGVGRAGVAREEVDYWADAMTVATLAAWEIHRGGEAGKESAREITVAYVDAVLSGIEAFDRFEQGERIDVLYERRLRRYLIWHLQRARAQALMQAEQLWELFGKRLLVELAPLQGRLDERFDKVVDAPQENAEIFVVLEGKLMRSRPAAHAPSVILEAVRTFERNKLSRVMRAVREQHSGLLVPWAR</sequence>
<dbReference type="InterPro" id="IPR024983">
    <property type="entry name" value="CHAT_dom"/>
</dbReference>
<organism evidence="3 4">
    <name type="scientific">Sorangium cellulosum</name>
    <name type="common">Polyangium cellulosum</name>
    <dbReference type="NCBI Taxonomy" id="56"/>
    <lineage>
        <taxon>Bacteria</taxon>
        <taxon>Pseudomonadati</taxon>
        <taxon>Myxococcota</taxon>
        <taxon>Polyangia</taxon>
        <taxon>Polyangiales</taxon>
        <taxon>Polyangiaceae</taxon>
        <taxon>Sorangium</taxon>
    </lineage>
</organism>